<feature type="region of interest" description="Disordered" evidence="1">
    <location>
        <begin position="134"/>
        <end position="183"/>
    </location>
</feature>
<feature type="compositionally biased region" description="Polar residues" evidence="1">
    <location>
        <begin position="271"/>
        <end position="281"/>
    </location>
</feature>
<dbReference type="Proteomes" id="UP000053424">
    <property type="component" value="Unassembled WGS sequence"/>
</dbReference>
<sequence>MSRAAPNSLDVLRASPVRGQLEPYDPRTPKGSRYIQITDTPDELKVLLPPPTASMYEQLLKLENYELSKKQQLSWERIMEIRHLKDRMIRKCQKLAKTAMPVAKTSSRTETFVFQTFVAPQDFRVKEMEKWFREQQKRGTSVPRRPTAAAPSYNSYSPTLAGPSRREPASSSQQPIRRAVTNPEARRKEVLFYKPLPAIQPSPLLESEKVPLAPSMPTTTPINVASIMSPPPLPVLLLSQREDYGLGTIADQPQPSSPQPTPEAAVPVPNPQTGLGSSEAENSLRPALSRRPSRVNRELKTVSWADNNDLDSQFLQYAAAAREAQASGKWEEVRVLYLEQIAGLESLHLQVKEGLEHLRSETDHLQRIDETIRKQRGALDATFQEFEQKQTLFQEKVHEALTEANEALTRQGLRRDRELEAIHESS</sequence>
<keyword evidence="3" id="KW-1185">Reference proteome</keyword>
<name>A0A0C2Z4V9_HEBCY</name>
<feature type="region of interest" description="Disordered" evidence="1">
    <location>
        <begin position="247"/>
        <end position="292"/>
    </location>
</feature>
<accession>A0A0C2Z4V9</accession>
<evidence type="ECO:0000313" key="2">
    <source>
        <dbReference type="EMBL" id="KIM48237.1"/>
    </source>
</evidence>
<dbReference type="STRING" id="686832.A0A0C2Z4V9"/>
<evidence type="ECO:0000256" key="1">
    <source>
        <dbReference type="SAM" id="MobiDB-lite"/>
    </source>
</evidence>
<dbReference type="EMBL" id="KN831769">
    <property type="protein sequence ID" value="KIM48237.1"/>
    <property type="molecule type" value="Genomic_DNA"/>
</dbReference>
<gene>
    <name evidence="2" type="ORF">M413DRAFT_439961</name>
</gene>
<dbReference type="HOGENOM" id="CLU_548636_0_0_1"/>
<dbReference type="OrthoDB" id="3258282at2759"/>
<reference evidence="2 3" key="1">
    <citation type="submission" date="2014-04" db="EMBL/GenBank/DDBJ databases">
        <authorList>
            <consortium name="DOE Joint Genome Institute"/>
            <person name="Kuo A."/>
            <person name="Gay G."/>
            <person name="Dore J."/>
            <person name="Kohler A."/>
            <person name="Nagy L.G."/>
            <person name="Floudas D."/>
            <person name="Copeland A."/>
            <person name="Barry K.W."/>
            <person name="Cichocki N."/>
            <person name="Veneault-Fourrey C."/>
            <person name="LaButti K."/>
            <person name="Lindquist E.A."/>
            <person name="Lipzen A."/>
            <person name="Lundell T."/>
            <person name="Morin E."/>
            <person name="Murat C."/>
            <person name="Sun H."/>
            <person name="Tunlid A."/>
            <person name="Henrissat B."/>
            <person name="Grigoriev I.V."/>
            <person name="Hibbett D.S."/>
            <person name="Martin F."/>
            <person name="Nordberg H.P."/>
            <person name="Cantor M.N."/>
            <person name="Hua S.X."/>
        </authorList>
    </citation>
    <scope>NUCLEOTIDE SEQUENCE [LARGE SCALE GENOMIC DNA]</scope>
    <source>
        <strain evidence="3">h7</strain>
    </source>
</reference>
<proteinExistence type="predicted"/>
<dbReference type="AlphaFoldDB" id="A0A0C2Z4V9"/>
<feature type="region of interest" description="Disordered" evidence="1">
    <location>
        <begin position="1"/>
        <end position="31"/>
    </location>
</feature>
<evidence type="ECO:0000313" key="3">
    <source>
        <dbReference type="Proteomes" id="UP000053424"/>
    </source>
</evidence>
<reference evidence="3" key="2">
    <citation type="submission" date="2015-01" db="EMBL/GenBank/DDBJ databases">
        <title>Evolutionary Origins and Diversification of the Mycorrhizal Mutualists.</title>
        <authorList>
            <consortium name="DOE Joint Genome Institute"/>
            <consortium name="Mycorrhizal Genomics Consortium"/>
            <person name="Kohler A."/>
            <person name="Kuo A."/>
            <person name="Nagy L.G."/>
            <person name="Floudas D."/>
            <person name="Copeland A."/>
            <person name="Barry K.W."/>
            <person name="Cichocki N."/>
            <person name="Veneault-Fourrey C."/>
            <person name="LaButti K."/>
            <person name="Lindquist E.A."/>
            <person name="Lipzen A."/>
            <person name="Lundell T."/>
            <person name="Morin E."/>
            <person name="Murat C."/>
            <person name="Riley R."/>
            <person name="Ohm R."/>
            <person name="Sun H."/>
            <person name="Tunlid A."/>
            <person name="Henrissat B."/>
            <person name="Grigoriev I.V."/>
            <person name="Hibbett D.S."/>
            <person name="Martin F."/>
        </authorList>
    </citation>
    <scope>NUCLEOTIDE SEQUENCE [LARGE SCALE GENOMIC DNA]</scope>
    <source>
        <strain evidence="3">h7</strain>
    </source>
</reference>
<organism evidence="2 3">
    <name type="scientific">Hebeloma cylindrosporum</name>
    <dbReference type="NCBI Taxonomy" id="76867"/>
    <lineage>
        <taxon>Eukaryota</taxon>
        <taxon>Fungi</taxon>
        <taxon>Dikarya</taxon>
        <taxon>Basidiomycota</taxon>
        <taxon>Agaricomycotina</taxon>
        <taxon>Agaricomycetes</taxon>
        <taxon>Agaricomycetidae</taxon>
        <taxon>Agaricales</taxon>
        <taxon>Agaricineae</taxon>
        <taxon>Hymenogastraceae</taxon>
        <taxon>Hebeloma</taxon>
    </lineage>
</organism>
<protein>
    <submittedName>
        <fullName evidence="2">Uncharacterized protein</fullName>
    </submittedName>
</protein>